<dbReference type="InterPro" id="IPR038740">
    <property type="entry name" value="BioF2-like_GNAT_dom"/>
</dbReference>
<gene>
    <name evidence="2" type="ORF">EV201_1131</name>
</gene>
<dbReference type="InterPro" id="IPR016181">
    <property type="entry name" value="Acyl_CoA_acyltransferase"/>
</dbReference>
<dbReference type="GO" id="GO:0016740">
    <property type="term" value="F:transferase activity"/>
    <property type="evidence" value="ECO:0007669"/>
    <property type="project" value="UniProtKB-KW"/>
</dbReference>
<dbReference type="OrthoDB" id="1754135at2"/>
<evidence type="ECO:0000313" key="3">
    <source>
        <dbReference type="Proteomes" id="UP000293562"/>
    </source>
</evidence>
<evidence type="ECO:0000259" key="1">
    <source>
        <dbReference type="Pfam" id="PF13480"/>
    </source>
</evidence>
<dbReference type="EMBL" id="SHKN01000001">
    <property type="protein sequence ID" value="RZT96493.1"/>
    <property type="molecule type" value="Genomic_DNA"/>
</dbReference>
<keyword evidence="2" id="KW-0808">Transferase</keyword>
<dbReference type="SUPFAM" id="SSF55729">
    <property type="entry name" value="Acyl-CoA N-acyltransferases (Nat)"/>
    <property type="match status" value="1"/>
</dbReference>
<accession>A0A4Q7VJX1</accession>
<proteinExistence type="predicted"/>
<protein>
    <submittedName>
        <fullName evidence="2">CelD/BcsL family acetyltransferase involved in cellulose biosynthesis</fullName>
    </submittedName>
</protein>
<dbReference type="AlphaFoldDB" id="A0A4Q7VJX1"/>
<dbReference type="Proteomes" id="UP000293562">
    <property type="component" value="Unassembled WGS sequence"/>
</dbReference>
<dbReference type="Gene3D" id="3.40.630.30">
    <property type="match status" value="1"/>
</dbReference>
<dbReference type="Pfam" id="PF13480">
    <property type="entry name" value="Acetyltransf_6"/>
    <property type="match status" value="1"/>
</dbReference>
<name>A0A4Q7VJX1_9BACT</name>
<feature type="domain" description="BioF2-like acetyltransferase" evidence="1">
    <location>
        <begin position="173"/>
        <end position="309"/>
    </location>
</feature>
<reference evidence="2 3" key="1">
    <citation type="submission" date="2019-02" db="EMBL/GenBank/DDBJ databases">
        <title>Genomic Encyclopedia of Type Strains, Phase IV (KMG-IV): sequencing the most valuable type-strain genomes for metagenomic binning, comparative biology and taxonomic classification.</title>
        <authorList>
            <person name="Goeker M."/>
        </authorList>
    </citation>
    <scope>NUCLEOTIDE SEQUENCE [LARGE SCALE GENOMIC DNA]</scope>
    <source>
        <strain evidence="2 3">DSM 28825</strain>
    </source>
</reference>
<sequence>MEIKIYSGSEIETIKNDWNELHSKDKHAIFYNSYSFVSIWIKHSVDPSLIQIITVKEGNTILGLCTLLKSNSGPRYLKKEMISFIGGIEFGDILIDNSFSAKQTIVKHLFKGILSVVDSRICLTKIPDNSLLLSYLLKTHDYNKNCVSRIEVPYVDLNKWNDFDNYKNKCLSKKLVKRRKKFSKEKDYEFSCLSGTEIPFDEIVELHQNRANDANRGGSVFDSKFDLYKELVSLDESYCFLIRVNGLIVGYRLAFLSNGVLYSWNTAHSPQYDIYSIGQVLIYDTIEYSYNNIDDVDKYDLGGGRYSWKFELTPDFRTIYEFRLNTKHTKLFNFVDSLEYGLRGFFKK</sequence>
<comment type="caution">
    <text evidence="2">The sequence shown here is derived from an EMBL/GenBank/DDBJ whole genome shotgun (WGS) entry which is preliminary data.</text>
</comment>
<organism evidence="2 3">
    <name type="scientific">Ancylomarina subtilis</name>
    <dbReference type="NCBI Taxonomy" id="1639035"/>
    <lineage>
        <taxon>Bacteria</taxon>
        <taxon>Pseudomonadati</taxon>
        <taxon>Bacteroidota</taxon>
        <taxon>Bacteroidia</taxon>
        <taxon>Marinilabiliales</taxon>
        <taxon>Marinifilaceae</taxon>
        <taxon>Ancylomarina</taxon>
    </lineage>
</organism>
<dbReference type="RefSeq" id="WP_130306363.1">
    <property type="nucleotide sequence ID" value="NZ_SHKN01000001.1"/>
</dbReference>
<evidence type="ECO:0000313" key="2">
    <source>
        <dbReference type="EMBL" id="RZT96493.1"/>
    </source>
</evidence>
<keyword evidence="3" id="KW-1185">Reference proteome</keyword>